<keyword evidence="2" id="KW-1185">Reference proteome</keyword>
<dbReference type="Proteomes" id="UP000094385">
    <property type="component" value="Unassembled WGS sequence"/>
</dbReference>
<protein>
    <submittedName>
        <fullName evidence="1">Uncharacterized protein</fullName>
    </submittedName>
</protein>
<reference evidence="1 2" key="1">
    <citation type="journal article" date="2016" name="Proc. Natl. Acad. Sci. U.S.A.">
        <title>Comparative genomics of biotechnologically important yeasts.</title>
        <authorList>
            <person name="Riley R."/>
            <person name="Haridas S."/>
            <person name="Wolfe K.H."/>
            <person name="Lopes M.R."/>
            <person name="Hittinger C.T."/>
            <person name="Goeker M."/>
            <person name="Salamov A.A."/>
            <person name="Wisecaver J.H."/>
            <person name="Long T.M."/>
            <person name="Calvey C.H."/>
            <person name="Aerts A.L."/>
            <person name="Barry K.W."/>
            <person name="Choi C."/>
            <person name="Clum A."/>
            <person name="Coughlan A.Y."/>
            <person name="Deshpande S."/>
            <person name="Douglass A.P."/>
            <person name="Hanson S.J."/>
            <person name="Klenk H.-P."/>
            <person name="LaButti K.M."/>
            <person name="Lapidus A."/>
            <person name="Lindquist E.A."/>
            <person name="Lipzen A.M."/>
            <person name="Meier-Kolthoff J.P."/>
            <person name="Ohm R.A."/>
            <person name="Otillar R.P."/>
            <person name="Pangilinan J.L."/>
            <person name="Peng Y."/>
            <person name="Rokas A."/>
            <person name="Rosa C.A."/>
            <person name="Scheuner C."/>
            <person name="Sibirny A.A."/>
            <person name="Slot J.C."/>
            <person name="Stielow J.B."/>
            <person name="Sun H."/>
            <person name="Kurtzman C.P."/>
            <person name="Blackwell M."/>
            <person name="Grigoriev I.V."/>
            <person name="Jeffries T.W."/>
        </authorList>
    </citation>
    <scope>NUCLEOTIDE SEQUENCE [LARGE SCALE GENOMIC DNA]</scope>
    <source>
        <strain evidence="1 2">NRRL Y-11557</strain>
    </source>
</reference>
<sequence length="122" mass="13675">MRKITEDVQMIMRLLFDVSLLWAPIVGYCGPTYNLITKFHQIRWLVKKAGGRATGVLDDELSLRGLSLMIDDVTANRRLTSTPDRLCDRHLVHSPVGVDLSFELKPGSSAMTAGVELDSLRY</sequence>
<organism evidence="1 2">
    <name type="scientific">Lipomyces starkeyi NRRL Y-11557</name>
    <dbReference type="NCBI Taxonomy" id="675824"/>
    <lineage>
        <taxon>Eukaryota</taxon>
        <taxon>Fungi</taxon>
        <taxon>Dikarya</taxon>
        <taxon>Ascomycota</taxon>
        <taxon>Saccharomycotina</taxon>
        <taxon>Lipomycetes</taxon>
        <taxon>Lipomycetales</taxon>
        <taxon>Lipomycetaceae</taxon>
        <taxon>Lipomyces</taxon>
    </lineage>
</organism>
<accession>A0A1E3Q4L9</accession>
<name>A0A1E3Q4L9_LIPST</name>
<dbReference type="EMBL" id="KV454295">
    <property type="protein sequence ID" value="ODQ72633.1"/>
    <property type="molecule type" value="Genomic_DNA"/>
</dbReference>
<proteinExistence type="predicted"/>
<dbReference type="AlphaFoldDB" id="A0A1E3Q4L9"/>
<gene>
    <name evidence="1" type="ORF">LIPSTDRAFT_4017</name>
</gene>
<evidence type="ECO:0000313" key="1">
    <source>
        <dbReference type="EMBL" id="ODQ72633.1"/>
    </source>
</evidence>
<evidence type="ECO:0000313" key="2">
    <source>
        <dbReference type="Proteomes" id="UP000094385"/>
    </source>
</evidence>